<dbReference type="SUPFAM" id="SSF49723">
    <property type="entry name" value="Lipase/lipooxygenase domain (PLAT/LH2 domain)"/>
    <property type="match status" value="1"/>
</dbReference>
<evidence type="ECO:0000313" key="5">
    <source>
        <dbReference type="EMBL" id="KAK2158757.1"/>
    </source>
</evidence>
<evidence type="ECO:0008006" key="7">
    <source>
        <dbReference type="Google" id="ProtNLM"/>
    </source>
</evidence>
<name>A0AAD9JT54_9ANNE</name>
<dbReference type="PROSITE" id="PS50826">
    <property type="entry name" value="RUN"/>
    <property type="match status" value="2"/>
</dbReference>
<dbReference type="InterPro" id="IPR047278">
    <property type="entry name" value="DEN5A/B"/>
</dbReference>
<feature type="domain" description="RUN" evidence="4">
    <location>
        <begin position="66"/>
        <end position="258"/>
    </location>
</feature>
<evidence type="ECO:0000313" key="6">
    <source>
        <dbReference type="Proteomes" id="UP001208570"/>
    </source>
</evidence>
<dbReference type="PANTHER" id="PTHR46070:SF1">
    <property type="entry name" value="PINSTRIPE, ISOFORM A"/>
    <property type="match status" value="1"/>
</dbReference>
<sequence>MQETRNKNAIQPKLTDMNPAAMIQTNWKFVETLLKECKAKTKRMLVEKMGQEAVELGHGEATITAAEENTLIASLCDLLERIWSHGLQQKQGRSALWSLLVSYMDVEEAQKGNKPIDPNLLTPDLSSSTFEGDTSQGCPSGMQTWPVRRHRRKPSRGLEMPVLNPLPSSVITDIRNVLQMTEIKTDVGYARAFVRLALEKKVLSKHLKELMSNADLLRTVYKRYAFLRCEDEREQFLYHLLSLNAVDYYCFTNTFTATTIPYRILIFPRQNTSVSTSTANGYCSISGQLGHTDKIPIPKHTLDISIKHKNLGILTTLSIGHDNAGMSPKWLVEHVLVRNEVTSHTYRFPCGRWLGRNIDDGALERLLVAEMVPPTTDHQELMEKCRTPPRCRSPSMPRKSNEPRIDINSIREMCSDACNNLVKHFNKPEKERGSLTTLLCGEYGLVYCMEHVFQFGFRSARLFRNRFFVWDFLEKVQAHYESLLSDRETVQINQTMRRTMNSFNYVVTKINQASGSIGKDGRFQIFVCIGVRDRWLQHWIRAISKTPVTSQMYEAQSFLRDPTLVQFLIQILESLREFNFVLEASLIQGVEL</sequence>
<dbReference type="FunFam" id="1.20.58.900:FF:000007">
    <property type="entry name" value="DENN domain-containing protein 5B"/>
    <property type="match status" value="1"/>
</dbReference>
<feature type="domain" description="RUN" evidence="4">
    <location>
        <begin position="436"/>
        <end position="587"/>
    </location>
</feature>
<protein>
    <recommendedName>
        <fullName evidence="7">DENN domain-containing protein 5A</fullName>
    </recommendedName>
</protein>
<dbReference type="SUPFAM" id="SSF140741">
    <property type="entry name" value="RUN domain-like"/>
    <property type="match status" value="2"/>
</dbReference>
<accession>A0AAD9JT54</accession>
<dbReference type="Pfam" id="PF02759">
    <property type="entry name" value="RUN"/>
    <property type="match status" value="2"/>
</dbReference>
<reference evidence="5" key="1">
    <citation type="journal article" date="2023" name="Mol. Biol. Evol.">
        <title>Third-Generation Sequencing Reveals the Adaptive Role of the Epigenome in Three Deep-Sea Polychaetes.</title>
        <authorList>
            <person name="Perez M."/>
            <person name="Aroh O."/>
            <person name="Sun Y."/>
            <person name="Lan Y."/>
            <person name="Juniper S.K."/>
            <person name="Young C.R."/>
            <person name="Angers B."/>
            <person name="Qian P.Y."/>
        </authorList>
    </citation>
    <scope>NUCLEOTIDE SEQUENCE</scope>
    <source>
        <strain evidence="5">P08H-3</strain>
    </source>
</reference>
<dbReference type="Gene3D" id="2.60.60.20">
    <property type="entry name" value="PLAT/LH2 domain"/>
    <property type="match status" value="1"/>
</dbReference>
<dbReference type="CDD" id="cd17678">
    <property type="entry name" value="RUN2_DENND5"/>
    <property type="match status" value="1"/>
</dbReference>
<dbReference type="SMART" id="SM00593">
    <property type="entry name" value="RUN"/>
    <property type="match status" value="2"/>
</dbReference>
<dbReference type="PANTHER" id="PTHR46070">
    <property type="entry name" value="PINSTRIPE, ISOFORM A"/>
    <property type="match status" value="1"/>
</dbReference>
<dbReference type="PROSITE" id="PS50095">
    <property type="entry name" value="PLAT"/>
    <property type="match status" value="1"/>
</dbReference>
<feature type="compositionally biased region" description="Polar residues" evidence="2">
    <location>
        <begin position="127"/>
        <end position="143"/>
    </location>
</feature>
<dbReference type="AlphaFoldDB" id="A0AAD9JT54"/>
<proteinExistence type="predicted"/>
<evidence type="ECO:0000259" key="4">
    <source>
        <dbReference type="PROSITE" id="PS50826"/>
    </source>
</evidence>
<dbReference type="InterPro" id="IPR036392">
    <property type="entry name" value="PLAT/LH2_dom_sf"/>
</dbReference>
<dbReference type="InterPro" id="IPR001024">
    <property type="entry name" value="PLAT/LH2_dom"/>
</dbReference>
<dbReference type="GO" id="GO:0031267">
    <property type="term" value="F:small GTPase binding"/>
    <property type="evidence" value="ECO:0007669"/>
    <property type="project" value="InterPro"/>
</dbReference>
<organism evidence="5 6">
    <name type="scientific">Paralvinella palmiformis</name>
    <dbReference type="NCBI Taxonomy" id="53620"/>
    <lineage>
        <taxon>Eukaryota</taxon>
        <taxon>Metazoa</taxon>
        <taxon>Spiralia</taxon>
        <taxon>Lophotrochozoa</taxon>
        <taxon>Annelida</taxon>
        <taxon>Polychaeta</taxon>
        <taxon>Sedentaria</taxon>
        <taxon>Canalipalpata</taxon>
        <taxon>Terebellida</taxon>
        <taxon>Terebelliformia</taxon>
        <taxon>Alvinellidae</taxon>
        <taxon>Paralvinella</taxon>
    </lineage>
</organism>
<feature type="domain" description="PLAT" evidence="3">
    <location>
        <begin position="260"/>
        <end position="368"/>
    </location>
</feature>
<evidence type="ECO:0000256" key="2">
    <source>
        <dbReference type="SAM" id="MobiDB-lite"/>
    </source>
</evidence>
<dbReference type="GO" id="GO:0005085">
    <property type="term" value="F:guanyl-nucleotide exchange factor activity"/>
    <property type="evidence" value="ECO:0007669"/>
    <property type="project" value="InterPro"/>
</dbReference>
<evidence type="ECO:0000259" key="3">
    <source>
        <dbReference type="PROSITE" id="PS50095"/>
    </source>
</evidence>
<gene>
    <name evidence="5" type="ORF">LSH36_164g02051</name>
</gene>
<keyword evidence="6" id="KW-1185">Reference proteome</keyword>
<comment type="caution">
    <text evidence="5">The sequence shown here is derived from an EMBL/GenBank/DDBJ whole genome shotgun (WGS) entry which is preliminary data.</text>
</comment>
<dbReference type="Proteomes" id="UP001208570">
    <property type="component" value="Unassembled WGS sequence"/>
</dbReference>
<feature type="region of interest" description="Disordered" evidence="2">
    <location>
        <begin position="378"/>
        <end position="402"/>
    </location>
</feature>
<dbReference type="Gene3D" id="1.20.58.900">
    <property type="match status" value="3"/>
</dbReference>
<dbReference type="InterPro" id="IPR037213">
    <property type="entry name" value="Run_dom_sf"/>
</dbReference>
<dbReference type="CDD" id="cd17677">
    <property type="entry name" value="RUN1_DENND5"/>
    <property type="match status" value="1"/>
</dbReference>
<feature type="region of interest" description="Disordered" evidence="2">
    <location>
        <begin position="127"/>
        <end position="153"/>
    </location>
</feature>
<comment type="caution">
    <text evidence="1">Lacks conserved residue(s) required for the propagation of feature annotation.</text>
</comment>
<evidence type="ECO:0000256" key="1">
    <source>
        <dbReference type="PROSITE-ProRule" id="PRU00152"/>
    </source>
</evidence>
<dbReference type="InterPro" id="IPR004012">
    <property type="entry name" value="Run_dom"/>
</dbReference>
<dbReference type="Pfam" id="PF01477">
    <property type="entry name" value="PLAT"/>
    <property type="match status" value="1"/>
</dbReference>
<dbReference type="EMBL" id="JAODUP010000164">
    <property type="protein sequence ID" value="KAK2158757.1"/>
    <property type="molecule type" value="Genomic_DNA"/>
</dbReference>